<dbReference type="AlphaFoldDB" id="A0A1C6UAN8"/>
<keyword evidence="1" id="KW-1133">Transmembrane helix</keyword>
<dbReference type="OrthoDB" id="3390688at2"/>
<accession>A0A1C6UAN8</accession>
<feature type="transmembrane region" description="Helical" evidence="1">
    <location>
        <begin position="111"/>
        <end position="133"/>
    </location>
</feature>
<protein>
    <recommendedName>
        <fullName evidence="4">DUF3592 domain-containing protein</fullName>
    </recommendedName>
</protein>
<reference evidence="3" key="1">
    <citation type="submission" date="2016-06" db="EMBL/GenBank/DDBJ databases">
        <authorList>
            <person name="Varghese N."/>
            <person name="Submissions Spin"/>
        </authorList>
    </citation>
    <scope>NUCLEOTIDE SEQUENCE [LARGE SCALE GENOMIC DNA]</scope>
    <source>
        <strain evidence="3">DSM 44814</strain>
    </source>
</reference>
<dbReference type="EMBL" id="FMHY01000002">
    <property type="protein sequence ID" value="SCL51155.1"/>
    <property type="molecule type" value="Genomic_DNA"/>
</dbReference>
<dbReference type="STRING" id="227316.GA0070604_2296"/>
<keyword evidence="1" id="KW-0472">Membrane</keyword>
<evidence type="ECO:0000256" key="1">
    <source>
        <dbReference type="SAM" id="Phobius"/>
    </source>
</evidence>
<dbReference type="RefSeq" id="WP_091117938.1">
    <property type="nucleotide sequence ID" value="NZ_FMHY01000002.1"/>
</dbReference>
<proteinExistence type="predicted"/>
<evidence type="ECO:0000313" key="2">
    <source>
        <dbReference type="EMBL" id="SCL51155.1"/>
    </source>
</evidence>
<evidence type="ECO:0000313" key="3">
    <source>
        <dbReference type="Proteomes" id="UP000199696"/>
    </source>
</evidence>
<sequence>MGRDFHDRRARVLVAVIAVLAMLFLVPAASVAGTFRFRNGTYSDGQVVDGLALTVVRGRSGEAKVEYFVDAKRYETWVDCGASCPKEGDRMEVEYSASDPTKVVRNRKRPYSALDVGALSLIGLGIVACAILLRRDLTARR</sequence>
<name>A0A1C6UAN8_9ACTN</name>
<organism evidence="2 3">
    <name type="scientific">Micromonospora eburnea</name>
    <dbReference type="NCBI Taxonomy" id="227316"/>
    <lineage>
        <taxon>Bacteria</taxon>
        <taxon>Bacillati</taxon>
        <taxon>Actinomycetota</taxon>
        <taxon>Actinomycetes</taxon>
        <taxon>Micromonosporales</taxon>
        <taxon>Micromonosporaceae</taxon>
        <taxon>Micromonospora</taxon>
    </lineage>
</organism>
<keyword evidence="3" id="KW-1185">Reference proteome</keyword>
<evidence type="ECO:0008006" key="4">
    <source>
        <dbReference type="Google" id="ProtNLM"/>
    </source>
</evidence>
<gene>
    <name evidence="2" type="ORF">GA0070604_2296</name>
</gene>
<dbReference type="Proteomes" id="UP000199696">
    <property type="component" value="Unassembled WGS sequence"/>
</dbReference>
<feature type="transmembrane region" description="Helical" evidence="1">
    <location>
        <begin position="12"/>
        <end position="35"/>
    </location>
</feature>
<keyword evidence="1" id="KW-0812">Transmembrane</keyword>